<feature type="compositionally biased region" description="Basic and acidic residues" evidence="1">
    <location>
        <begin position="1084"/>
        <end position="1099"/>
    </location>
</feature>
<dbReference type="EMBL" id="JAPDMQ010000827">
    <property type="protein sequence ID" value="KAK0520218.1"/>
    <property type="molecule type" value="Genomic_DNA"/>
</dbReference>
<name>A0AAN6G4F0_9BASI</name>
<feature type="compositionally biased region" description="Low complexity" evidence="1">
    <location>
        <begin position="879"/>
        <end position="895"/>
    </location>
</feature>
<proteinExistence type="predicted"/>
<feature type="compositionally biased region" description="Pro residues" evidence="1">
    <location>
        <begin position="629"/>
        <end position="638"/>
    </location>
</feature>
<feature type="compositionally biased region" description="Low complexity" evidence="1">
    <location>
        <begin position="332"/>
        <end position="353"/>
    </location>
</feature>
<feature type="compositionally biased region" description="Low complexity" evidence="1">
    <location>
        <begin position="727"/>
        <end position="749"/>
    </location>
</feature>
<feature type="compositionally biased region" description="Low complexity" evidence="1">
    <location>
        <begin position="610"/>
        <end position="625"/>
    </location>
</feature>
<feature type="compositionally biased region" description="Basic and acidic residues" evidence="1">
    <location>
        <begin position="757"/>
        <end position="769"/>
    </location>
</feature>
<feature type="region of interest" description="Disordered" evidence="1">
    <location>
        <begin position="833"/>
        <end position="896"/>
    </location>
</feature>
<dbReference type="Proteomes" id="UP001176521">
    <property type="component" value="Unassembled WGS sequence"/>
</dbReference>
<feature type="region of interest" description="Disordered" evidence="1">
    <location>
        <begin position="1042"/>
        <end position="1127"/>
    </location>
</feature>
<feature type="compositionally biased region" description="Polar residues" evidence="1">
    <location>
        <begin position="1064"/>
        <end position="1078"/>
    </location>
</feature>
<evidence type="ECO:0000313" key="3">
    <source>
        <dbReference type="Proteomes" id="UP001176521"/>
    </source>
</evidence>
<organism evidence="2 3">
    <name type="scientific">Tilletia horrida</name>
    <dbReference type="NCBI Taxonomy" id="155126"/>
    <lineage>
        <taxon>Eukaryota</taxon>
        <taxon>Fungi</taxon>
        <taxon>Dikarya</taxon>
        <taxon>Basidiomycota</taxon>
        <taxon>Ustilaginomycotina</taxon>
        <taxon>Exobasidiomycetes</taxon>
        <taxon>Tilletiales</taxon>
        <taxon>Tilletiaceae</taxon>
        <taxon>Tilletia</taxon>
    </lineage>
</organism>
<comment type="caution">
    <text evidence="2">The sequence shown here is derived from an EMBL/GenBank/DDBJ whole genome shotgun (WGS) entry which is preliminary data.</text>
</comment>
<feature type="compositionally biased region" description="Basic and acidic residues" evidence="1">
    <location>
        <begin position="297"/>
        <end position="306"/>
    </location>
</feature>
<feature type="compositionally biased region" description="Acidic residues" evidence="1">
    <location>
        <begin position="531"/>
        <end position="542"/>
    </location>
</feature>
<feature type="compositionally biased region" description="Acidic residues" evidence="1">
    <location>
        <begin position="187"/>
        <end position="201"/>
    </location>
</feature>
<feature type="region of interest" description="Disordered" evidence="1">
    <location>
        <begin position="971"/>
        <end position="1018"/>
    </location>
</feature>
<evidence type="ECO:0000313" key="2">
    <source>
        <dbReference type="EMBL" id="KAK0520218.1"/>
    </source>
</evidence>
<feature type="compositionally biased region" description="Acidic residues" evidence="1">
    <location>
        <begin position="1001"/>
        <end position="1016"/>
    </location>
</feature>
<feature type="compositionally biased region" description="Low complexity" evidence="1">
    <location>
        <begin position="582"/>
        <end position="598"/>
    </location>
</feature>
<evidence type="ECO:0000256" key="1">
    <source>
        <dbReference type="SAM" id="MobiDB-lite"/>
    </source>
</evidence>
<feature type="compositionally biased region" description="Low complexity" evidence="1">
    <location>
        <begin position="1361"/>
        <end position="1379"/>
    </location>
</feature>
<feature type="compositionally biased region" description="Acidic residues" evidence="1">
    <location>
        <begin position="1046"/>
        <end position="1056"/>
    </location>
</feature>
<feature type="compositionally biased region" description="Low complexity" evidence="1">
    <location>
        <begin position="61"/>
        <end position="78"/>
    </location>
</feature>
<feature type="compositionally biased region" description="Basic and acidic residues" evidence="1">
    <location>
        <begin position="497"/>
        <end position="509"/>
    </location>
</feature>
<feature type="region of interest" description="Disordered" evidence="1">
    <location>
        <begin position="1318"/>
        <end position="1379"/>
    </location>
</feature>
<sequence>MTRPDRAWQVRARPGVIASSSSSSSSPSSCSRSSRRSSYASGSSSGSGSKAAVMATRGRLAAATTAAAALHSDSGLSDSSDDDADEDKRARLSTSRAPAVAATSTSAALVCPDSQQISAHQQQQQLPSSQSQSESPEAVRHTTGWHFPTQPSYAQRAVYHANTTASADPMANSQGSSSAAQPSRAGDDEDAEEQDEEEEVFELPPGNQQAVPRAFLLEVAPTPTPALLSRTVNTTTTSDGDGDGDGASSPIAPTSMRRRAIARRSPVQREEVHCSLHPRARPRSSIGSSMSPSSSSHDSDIEEIPHPDGATLPPTPHARARPRSPQEEWRHSSPPTASSTSAGAGAGAEAGAEQETDVGQGSLHRGIVVPSSDLEDNADSDDSDGQRDGRLGLDSAARRGKKVATGGSGSACGSAGAEEGQRAGRASPSTSASVSRSRLLETYSTQAILRRRLPAFCRLLRPNTGDGGAEGVVAATQTQGPEDEEAESDGQGSQGGREARRSQSTHPRETSAVPRPSHAPAAPAREKEAAAEEEEEEEEYDEEAHMRDSAAAAADESLIVAPRASSERRPRQLHSQRRRATRSPSASRSAGARFSSPPAEEEVADKEAAGLRSGSPAAPASATARVELTPPPPTPPPALKDLANQFTFAPSHFPPAPVDCDTRGSVFPPLSAGAHFPMGLNHHLPLEPRKLEARAEQCVHIQIMPWHARLGTRVSRGRGRGRGRGGAAPAAGGRDSAAAAAAAKEGQSGDASALADVDAKGKGKQKEELPAPDAAATELVDTVDLSADVVDLAAIPLELVRPLQSCPICTLWFPKSRSGPAKRAHLEKCARYPPAASVQDDPHAQRGGSKRGRGKAKVGRPPRAGPLADSANGATDGISNPGGPSASSSSSSQPAPLTPVQVHALISTHLDALISAARARLSAREAAKTLFAHVVGDEAAAEAARAALVAKEARERERRVHLDNLYVGQGELPREYKPRKKRKKRKVGKGKGKGKGKVNDNGEDTEEEEEEEEEEFNPALAKLMAKKDAEVAKRREAVLRARSVGEGDEEEEDDDEAVLRRHGLTSNGPDLVATTTDGSMMLLDHNDDEHQSSRSESRSPAKSIVSSTSHTTASSSTSGASIRSRGSGSASASLFAAELGTSLLPARVGRAKAAAYLHQELFPPTQAAFASMPLDEHDGEDGDPTVDAAGSTRASAGTEAEVLLGRGRMMNTLLRPTSSSNYRRVEADLPPSKRAKMGLAGRDGPWGGAVQMVQARRSASPPPPPSSSPLLLLQQDHAPTSFGRPIIFSAEGLQPPALIATTDASAAAAAAAAAAGVVAPSPSPSPSPPRAVLPFPPATQRFGRSRLADKYGARRGGGDANGASAMTTAAAAGTGPVLM</sequence>
<feature type="compositionally biased region" description="Low complexity" evidence="1">
    <location>
        <begin position="284"/>
        <end position="296"/>
    </location>
</feature>
<feature type="compositionally biased region" description="Polar residues" evidence="1">
    <location>
        <begin position="161"/>
        <end position="181"/>
    </location>
</feature>
<gene>
    <name evidence="2" type="ORF">OC842_007170</name>
</gene>
<feature type="compositionally biased region" description="Pro residues" evidence="1">
    <location>
        <begin position="1321"/>
        <end position="1337"/>
    </location>
</feature>
<feature type="region of interest" description="Disordered" evidence="1">
    <location>
        <begin position="1"/>
        <end position="445"/>
    </location>
</feature>
<protein>
    <submittedName>
        <fullName evidence="2">Uncharacterized protein</fullName>
    </submittedName>
</protein>
<feature type="compositionally biased region" description="Low complexity" evidence="1">
    <location>
        <begin position="511"/>
        <end position="523"/>
    </location>
</feature>
<reference evidence="2" key="1">
    <citation type="journal article" date="2023" name="PhytoFront">
        <title>Draft Genome Resources of Seven Strains of Tilletia horrida, Causal Agent of Kernel Smut of Rice.</title>
        <authorList>
            <person name="Khanal S."/>
            <person name="Antony Babu S."/>
            <person name="Zhou X.G."/>
        </authorList>
    </citation>
    <scope>NUCLEOTIDE SEQUENCE</scope>
    <source>
        <strain evidence="2">TX3</strain>
    </source>
</reference>
<feature type="region of interest" description="Disordered" evidence="1">
    <location>
        <begin position="459"/>
        <end position="641"/>
    </location>
</feature>
<keyword evidence="3" id="KW-1185">Reference proteome</keyword>
<feature type="compositionally biased region" description="Acidic residues" evidence="1">
    <location>
        <begin position="373"/>
        <end position="383"/>
    </location>
</feature>
<feature type="region of interest" description="Disordered" evidence="1">
    <location>
        <begin position="714"/>
        <end position="773"/>
    </location>
</feature>
<feature type="compositionally biased region" description="Basic residues" evidence="1">
    <location>
        <begin position="571"/>
        <end position="581"/>
    </location>
</feature>
<feature type="compositionally biased region" description="Low complexity" evidence="1">
    <location>
        <begin position="1103"/>
        <end position="1127"/>
    </location>
</feature>
<feature type="compositionally biased region" description="Low complexity" evidence="1">
    <location>
        <begin position="93"/>
        <end position="135"/>
    </location>
</feature>
<accession>A0AAN6G4F0</accession>
<feature type="compositionally biased region" description="Basic residues" evidence="1">
    <location>
        <begin position="848"/>
        <end position="860"/>
    </location>
</feature>
<feature type="compositionally biased region" description="Low complexity" evidence="1">
    <location>
        <begin position="19"/>
        <end position="49"/>
    </location>
</feature>
<feature type="compositionally biased region" description="Basic residues" evidence="1">
    <location>
        <begin position="977"/>
        <end position="996"/>
    </location>
</feature>
<feature type="compositionally biased region" description="Low complexity" evidence="1">
    <location>
        <begin position="411"/>
        <end position="437"/>
    </location>
</feature>